<name>A0A930MVT3_9BACT</name>
<proteinExistence type="predicted"/>
<evidence type="ECO:0000256" key="1">
    <source>
        <dbReference type="SAM" id="Phobius"/>
    </source>
</evidence>
<sequence>MLWKAFFYRFVPAYGCTTLLFSHLLCGIGIISASVFWCVKAVLACPKIALRLLDCRL</sequence>
<keyword evidence="1" id="KW-0472">Membrane</keyword>
<evidence type="ECO:0000313" key="2">
    <source>
        <dbReference type="EMBL" id="MBF1383364.1"/>
    </source>
</evidence>
<keyword evidence="1" id="KW-0812">Transmembrane</keyword>
<dbReference type="Proteomes" id="UP000771736">
    <property type="component" value="Unassembled WGS sequence"/>
</dbReference>
<evidence type="ECO:0000313" key="3">
    <source>
        <dbReference type="Proteomes" id="UP000771736"/>
    </source>
</evidence>
<protein>
    <submittedName>
        <fullName evidence="2">Uncharacterized protein</fullName>
    </submittedName>
</protein>
<comment type="caution">
    <text evidence="2">The sequence shown here is derived from an EMBL/GenBank/DDBJ whole genome shotgun (WGS) entry which is preliminary data.</text>
</comment>
<keyword evidence="1" id="KW-1133">Transmembrane helix</keyword>
<organism evidence="2 3">
    <name type="scientific">Prevotella aurantiaca</name>
    <dbReference type="NCBI Taxonomy" id="596085"/>
    <lineage>
        <taxon>Bacteria</taxon>
        <taxon>Pseudomonadati</taxon>
        <taxon>Bacteroidota</taxon>
        <taxon>Bacteroidia</taxon>
        <taxon>Bacteroidales</taxon>
        <taxon>Prevotellaceae</taxon>
        <taxon>Prevotella</taxon>
    </lineage>
</organism>
<gene>
    <name evidence="2" type="ORF">HXN26_00685</name>
</gene>
<dbReference type="RefSeq" id="WP_273158170.1">
    <property type="nucleotide sequence ID" value="NZ_CAUOTG010000006.1"/>
</dbReference>
<feature type="transmembrane region" description="Helical" evidence="1">
    <location>
        <begin position="20"/>
        <end position="43"/>
    </location>
</feature>
<accession>A0A930MVT3</accession>
<dbReference type="AlphaFoldDB" id="A0A930MVT3"/>
<reference evidence="2" key="1">
    <citation type="submission" date="2020-04" db="EMBL/GenBank/DDBJ databases">
        <title>Deep metagenomics examines the oral microbiome during advanced dental caries in children, revealing novel taxa and co-occurrences with host molecules.</title>
        <authorList>
            <person name="Baker J.L."/>
            <person name="Morton J.T."/>
            <person name="Dinis M."/>
            <person name="Alvarez R."/>
            <person name="Tran N.C."/>
            <person name="Knight R."/>
            <person name="Edlund A."/>
        </authorList>
    </citation>
    <scope>NUCLEOTIDE SEQUENCE</scope>
    <source>
        <strain evidence="2">JCVI_44_bin.5</strain>
    </source>
</reference>
<dbReference type="EMBL" id="JABZSJ010000001">
    <property type="protein sequence ID" value="MBF1383364.1"/>
    <property type="molecule type" value="Genomic_DNA"/>
</dbReference>